<feature type="compositionally biased region" description="Polar residues" evidence="1">
    <location>
        <begin position="541"/>
        <end position="550"/>
    </location>
</feature>
<evidence type="ECO:0000313" key="3">
    <source>
        <dbReference type="Proteomes" id="UP000198372"/>
    </source>
</evidence>
<dbReference type="OrthoDB" id="2537517at2759"/>
<feature type="compositionally biased region" description="Polar residues" evidence="1">
    <location>
        <begin position="32"/>
        <end position="47"/>
    </location>
</feature>
<feature type="region of interest" description="Disordered" evidence="1">
    <location>
        <begin position="113"/>
        <end position="132"/>
    </location>
</feature>
<dbReference type="EMBL" id="FMSP01000007">
    <property type="protein sequence ID" value="SCV71499.1"/>
    <property type="molecule type" value="Genomic_DNA"/>
</dbReference>
<gene>
    <name evidence="2" type="ORF">BQ2448_3087</name>
</gene>
<organism evidence="2 3">
    <name type="scientific">Microbotryum intermedium</name>
    <dbReference type="NCBI Taxonomy" id="269621"/>
    <lineage>
        <taxon>Eukaryota</taxon>
        <taxon>Fungi</taxon>
        <taxon>Dikarya</taxon>
        <taxon>Basidiomycota</taxon>
        <taxon>Pucciniomycotina</taxon>
        <taxon>Microbotryomycetes</taxon>
        <taxon>Microbotryales</taxon>
        <taxon>Microbotryaceae</taxon>
        <taxon>Microbotryum</taxon>
    </lineage>
</organism>
<feature type="compositionally biased region" description="Low complexity" evidence="1">
    <location>
        <begin position="293"/>
        <end position="307"/>
    </location>
</feature>
<feature type="compositionally biased region" description="Polar residues" evidence="1">
    <location>
        <begin position="613"/>
        <end position="623"/>
    </location>
</feature>
<feature type="compositionally biased region" description="Polar residues" evidence="1">
    <location>
        <begin position="510"/>
        <end position="522"/>
    </location>
</feature>
<proteinExistence type="predicted"/>
<feature type="compositionally biased region" description="Low complexity" evidence="1">
    <location>
        <begin position="12"/>
        <end position="31"/>
    </location>
</feature>
<keyword evidence="3" id="KW-1185">Reference proteome</keyword>
<feature type="region of interest" description="Disordered" evidence="1">
    <location>
        <begin position="250"/>
        <end position="309"/>
    </location>
</feature>
<reference evidence="3" key="1">
    <citation type="submission" date="2016-09" db="EMBL/GenBank/DDBJ databases">
        <authorList>
            <person name="Jeantristanb JTB J.-T."/>
            <person name="Ricardo R."/>
        </authorList>
    </citation>
    <scope>NUCLEOTIDE SEQUENCE [LARGE SCALE GENOMIC DNA]</scope>
</reference>
<feature type="region of interest" description="Disordered" evidence="1">
    <location>
        <begin position="1"/>
        <end position="47"/>
    </location>
</feature>
<feature type="region of interest" description="Disordered" evidence="1">
    <location>
        <begin position="415"/>
        <end position="676"/>
    </location>
</feature>
<accession>A0A238FFD5</accession>
<evidence type="ECO:0000256" key="1">
    <source>
        <dbReference type="SAM" id="MobiDB-lite"/>
    </source>
</evidence>
<feature type="compositionally biased region" description="Basic and acidic residues" evidence="1">
    <location>
        <begin position="1"/>
        <end position="11"/>
    </location>
</feature>
<dbReference type="Proteomes" id="UP000198372">
    <property type="component" value="Unassembled WGS sequence"/>
</dbReference>
<feature type="compositionally biased region" description="Polar residues" evidence="1">
    <location>
        <begin position="282"/>
        <end position="291"/>
    </location>
</feature>
<feature type="region of interest" description="Disordered" evidence="1">
    <location>
        <begin position="334"/>
        <end position="401"/>
    </location>
</feature>
<feature type="compositionally biased region" description="Basic and acidic residues" evidence="1">
    <location>
        <begin position="422"/>
        <end position="436"/>
    </location>
</feature>
<feature type="compositionally biased region" description="Basic residues" evidence="1">
    <location>
        <begin position="356"/>
        <end position="367"/>
    </location>
</feature>
<evidence type="ECO:0000313" key="2">
    <source>
        <dbReference type="EMBL" id="SCV71499.1"/>
    </source>
</evidence>
<feature type="compositionally biased region" description="Low complexity" evidence="1">
    <location>
        <begin position="561"/>
        <end position="578"/>
    </location>
</feature>
<feature type="compositionally biased region" description="Low complexity" evidence="1">
    <location>
        <begin position="629"/>
        <end position="649"/>
    </location>
</feature>
<sequence length="702" mass="74846">MACIDEGRFESDPLSVSSPASQSQAQPHATSVVSHGATSSGSKEPTQLVVTQDMERWLDAGSSSPCQSLFTELLQVDEPIPSQQELEDAGVFDLEATSQRLAEWRGEHRQSLAVAQAHGSSSPSGRGAKCSSCAQDVTNSSEKCNTVSSSFSWEVVDDSEQAFCTSPSTSPRMLAFAFVRKAIRPGKPVRTQSTPVFSDHTNTPFLSPIVSSATATNPWEQSLARHRPTSSGYNGASCDVSSTASTLKGAVAVNGPSKPNRLRKSRPPGLTIRLDVDHPNAPASSTAMPTRSPNPSLLSNSPKSPSSIKRQWRRSLPFLLTSPIRAQSDILDASGYIPNRSPSSPGPTSPAAAHPLSRRGSSRKKRGSVSSSDEGHLGDAEEVAAARSGRDGSRESALSSSSLWGLRLGRASASNAHLRVPNGERSRMVPERRVEGEGGADPNELGGSPTKRSFEVLHRPTVGRSRSANAVFGERHDLSNRPKSIGGVLSEAASTSSPNLSKIDEEENGSLFSLTASASKRSPSLRLGRNRPDSSDDESTEYPSTRTRPSSIVLRPTSRTHSPVPSSHLHHVVSCDSSLDSDEDDDPRRATYQTFPAAGARNPSVHEHDGHTRVSSSFTSNRPRSLHHLSNGGDLLSESDSSTLTSSSNWEHDQDEGNDTPASSAQLGESDLETDDDFGAFVIDAKRLESIPIEGGEVIGWQ</sequence>
<dbReference type="AlphaFoldDB" id="A0A238FFD5"/>
<name>A0A238FFD5_9BASI</name>
<protein>
    <submittedName>
        <fullName evidence="2">BQ2448_3087 protein</fullName>
    </submittedName>
</protein>